<protein>
    <submittedName>
        <fullName evidence="1">Uncharacterized protein</fullName>
    </submittedName>
</protein>
<dbReference type="EMBL" id="WTYM01000033">
    <property type="protein sequence ID" value="MXO59298.1"/>
    <property type="molecule type" value="Genomic_DNA"/>
</dbReference>
<comment type="caution">
    <text evidence="1">The sequence shown here is derived from an EMBL/GenBank/DDBJ whole genome shotgun (WGS) entry which is preliminary data.</text>
</comment>
<accession>A0A6I4SUY4</accession>
<evidence type="ECO:0000313" key="2">
    <source>
        <dbReference type="Proteomes" id="UP000433652"/>
    </source>
</evidence>
<reference evidence="1 2" key="1">
    <citation type="submission" date="2019-12" db="EMBL/GenBank/DDBJ databases">
        <title>Genomic-based taxomic classification of the family Erythrobacteraceae.</title>
        <authorList>
            <person name="Xu L."/>
        </authorList>
    </citation>
    <scope>NUCLEOTIDE SEQUENCE [LARGE SCALE GENOMIC DNA]</scope>
    <source>
        <strain evidence="1 2">MCCC 1K01500</strain>
    </source>
</reference>
<dbReference type="AlphaFoldDB" id="A0A6I4SUY4"/>
<gene>
    <name evidence="1" type="ORF">GRI89_07060</name>
</gene>
<proteinExistence type="predicted"/>
<keyword evidence="2" id="KW-1185">Reference proteome</keyword>
<dbReference type="Proteomes" id="UP000433652">
    <property type="component" value="Unassembled WGS sequence"/>
</dbReference>
<organism evidence="1 2">
    <name type="scientific">Croceibacterium salegens</name>
    <dbReference type="NCBI Taxonomy" id="1737568"/>
    <lineage>
        <taxon>Bacteria</taxon>
        <taxon>Pseudomonadati</taxon>
        <taxon>Pseudomonadota</taxon>
        <taxon>Alphaproteobacteria</taxon>
        <taxon>Sphingomonadales</taxon>
        <taxon>Erythrobacteraceae</taxon>
        <taxon>Croceibacterium</taxon>
    </lineage>
</organism>
<name>A0A6I4SUY4_9SPHN</name>
<evidence type="ECO:0000313" key="1">
    <source>
        <dbReference type="EMBL" id="MXO59298.1"/>
    </source>
</evidence>
<sequence length="147" mass="16357">MQNWRSNFDEWHRFSRNSWLNRSKHENMRRLSVKRWHGLVALLASISTSAMAADGFTTSLSSTPGLNGNQVPEVVIVVDRHRDSLSRQLVQSTVRNMLGSVGIRPDLIALQSVATAAIDTANGQDEGVSTICYETWCARIYLAPDGN</sequence>